<feature type="transmembrane region" description="Helical" evidence="8">
    <location>
        <begin position="204"/>
        <end position="221"/>
    </location>
</feature>
<evidence type="ECO:0000256" key="6">
    <source>
        <dbReference type="ARBA" id="ARBA00022989"/>
    </source>
</evidence>
<dbReference type="Pfam" id="PF03591">
    <property type="entry name" value="AzlC"/>
    <property type="match status" value="1"/>
</dbReference>
<gene>
    <name evidence="9" type="ORF">HMPREF9306_00662</name>
</gene>
<evidence type="ECO:0000256" key="4">
    <source>
        <dbReference type="ARBA" id="ARBA00022475"/>
    </source>
</evidence>
<sequence>MATTDLRLAVRETLPIGLGYVPLGIAFGLFAVSQGFPWWLASITAMIIYSGSMEFIAVGLITGGASFFNTALTTFFVSFRHIFYGLSVPIRQVNPAARPYAVHALTDEAWALLSRPSAKDFSSKRIILTELFCHLYWVFGTTLGAVVGSKLPWDLSWMGFALTALFVVLSIEALETARQPALLFSIALVCGVAAQLLIPDYMMVGAMTAYAVIAVVGGRWLK</sequence>
<dbReference type="OrthoDB" id="3181706at2"/>
<evidence type="ECO:0000256" key="1">
    <source>
        <dbReference type="ARBA" id="ARBA00004651"/>
    </source>
</evidence>
<dbReference type="GO" id="GO:1903785">
    <property type="term" value="P:L-valine transmembrane transport"/>
    <property type="evidence" value="ECO:0007669"/>
    <property type="project" value="TreeGrafter"/>
</dbReference>
<dbReference type="HOGENOM" id="CLU_065777_4_0_11"/>
<reference evidence="9 10" key="1">
    <citation type="submission" date="2013-04" db="EMBL/GenBank/DDBJ databases">
        <title>The Genome Sequence of Propionimicrobium lymphophilum ACS-093-V-SCH5.</title>
        <authorList>
            <consortium name="The Broad Institute Genomics Platform"/>
            <person name="Earl A."/>
            <person name="Ward D."/>
            <person name="Feldgarden M."/>
            <person name="Gevers D."/>
            <person name="Saerens B."/>
            <person name="Vaneechoutte M."/>
            <person name="Walker B."/>
            <person name="Young S."/>
            <person name="Zeng Q."/>
            <person name="Gargeya S."/>
            <person name="Fitzgerald M."/>
            <person name="Haas B."/>
            <person name="Abouelleil A."/>
            <person name="Allen A.W."/>
            <person name="Alvarado L."/>
            <person name="Arachchi H.M."/>
            <person name="Berlin A.M."/>
            <person name="Chapman S.B."/>
            <person name="Gainer-Dewar J."/>
            <person name="Goldberg J."/>
            <person name="Griggs A."/>
            <person name="Gujja S."/>
            <person name="Hansen M."/>
            <person name="Howarth C."/>
            <person name="Imamovic A."/>
            <person name="Ireland A."/>
            <person name="Larimer J."/>
            <person name="McCowan C."/>
            <person name="Murphy C."/>
            <person name="Pearson M."/>
            <person name="Poon T.W."/>
            <person name="Priest M."/>
            <person name="Roberts A."/>
            <person name="Saif S."/>
            <person name="Shea T."/>
            <person name="Sisk P."/>
            <person name="Sykes S."/>
            <person name="Wortman J."/>
            <person name="Nusbaum C."/>
            <person name="Birren B."/>
        </authorList>
    </citation>
    <scope>NUCLEOTIDE SEQUENCE [LARGE SCALE GENOMIC DNA]</scope>
    <source>
        <strain evidence="9 10">ACS-093-V-SCH5</strain>
    </source>
</reference>
<feature type="transmembrane region" description="Helical" evidence="8">
    <location>
        <begin position="126"/>
        <end position="149"/>
    </location>
</feature>
<keyword evidence="7 8" id="KW-0472">Membrane</keyword>
<feature type="transmembrane region" description="Helical" evidence="8">
    <location>
        <begin position="181"/>
        <end position="198"/>
    </location>
</feature>
<dbReference type="PANTHER" id="PTHR34979:SF1">
    <property type="entry name" value="INNER MEMBRANE PROTEIN YGAZ"/>
    <property type="match status" value="1"/>
</dbReference>
<feature type="transmembrane region" description="Helical" evidence="8">
    <location>
        <begin position="55"/>
        <end position="77"/>
    </location>
</feature>
<accession>S2W1W1</accession>
<dbReference type="Proteomes" id="UP000014417">
    <property type="component" value="Unassembled WGS sequence"/>
</dbReference>
<dbReference type="PATRIC" id="fig|883161.3.peg.663"/>
<comment type="caution">
    <text evidence="9">The sequence shown here is derived from an EMBL/GenBank/DDBJ whole genome shotgun (WGS) entry which is preliminary data.</text>
</comment>
<protein>
    <submittedName>
        <fullName evidence="9">Azaleucine resistance protein AzlC</fullName>
    </submittedName>
</protein>
<evidence type="ECO:0000256" key="5">
    <source>
        <dbReference type="ARBA" id="ARBA00022692"/>
    </source>
</evidence>
<feature type="transmembrane region" description="Helical" evidence="8">
    <location>
        <begin position="155"/>
        <end position="174"/>
    </location>
</feature>
<dbReference type="PANTHER" id="PTHR34979">
    <property type="entry name" value="INNER MEMBRANE PROTEIN YGAZ"/>
    <property type="match status" value="1"/>
</dbReference>
<evidence type="ECO:0000256" key="8">
    <source>
        <dbReference type="SAM" id="Phobius"/>
    </source>
</evidence>
<name>S2W1W1_9ACTN</name>
<dbReference type="InterPro" id="IPR011606">
    <property type="entry name" value="Brnchd-chn_aa_trnsp_permease"/>
</dbReference>
<feature type="transmembrane region" description="Helical" evidence="8">
    <location>
        <begin position="20"/>
        <end position="49"/>
    </location>
</feature>
<dbReference type="GO" id="GO:0005886">
    <property type="term" value="C:plasma membrane"/>
    <property type="evidence" value="ECO:0007669"/>
    <property type="project" value="UniProtKB-SubCell"/>
</dbReference>
<keyword evidence="5 8" id="KW-0812">Transmembrane</keyword>
<keyword evidence="10" id="KW-1185">Reference proteome</keyword>
<evidence type="ECO:0000256" key="7">
    <source>
        <dbReference type="ARBA" id="ARBA00023136"/>
    </source>
</evidence>
<dbReference type="RefSeq" id="WP_016455506.1">
    <property type="nucleotide sequence ID" value="NZ_KE150269.1"/>
</dbReference>
<keyword evidence="3" id="KW-0813">Transport</keyword>
<keyword evidence="6 8" id="KW-1133">Transmembrane helix</keyword>
<dbReference type="AlphaFoldDB" id="S2W1W1"/>
<comment type="similarity">
    <text evidence="2">Belongs to the AzlC family.</text>
</comment>
<evidence type="ECO:0000256" key="3">
    <source>
        <dbReference type="ARBA" id="ARBA00022448"/>
    </source>
</evidence>
<proteinExistence type="inferred from homology"/>
<comment type="subcellular location">
    <subcellularLocation>
        <location evidence="1">Cell membrane</location>
        <topology evidence="1">Multi-pass membrane protein</topology>
    </subcellularLocation>
</comment>
<evidence type="ECO:0000313" key="10">
    <source>
        <dbReference type="Proteomes" id="UP000014417"/>
    </source>
</evidence>
<evidence type="ECO:0000256" key="2">
    <source>
        <dbReference type="ARBA" id="ARBA00010735"/>
    </source>
</evidence>
<keyword evidence="4" id="KW-1003">Cell membrane</keyword>
<evidence type="ECO:0000313" key="9">
    <source>
        <dbReference type="EMBL" id="EPD33131.1"/>
    </source>
</evidence>
<dbReference type="STRING" id="883161.HMPREF9306_00662"/>
<dbReference type="EMBL" id="AGZR01000005">
    <property type="protein sequence ID" value="EPD33131.1"/>
    <property type="molecule type" value="Genomic_DNA"/>
</dbReference>
<organism evidence="9 10">
    <name type="scientific">Propionimicrobium lymphophilum ACS-093-V-SCH5</name>
    <dbReference type="NCBI Taxonomy" id="883161"/>
    <lineage>
        <taxon>Bacteria</taxon>
        <taxon>Bacillati</taxon>
        <taxon>Actinomycetota</taxon>
        <taxon>Actinomycetes</taxon>
        <taxon>Propionibacteriales</taxon>
        <taxon>Propionibacteriaceae</taxon>
        <taxon>Propionimicrobium</taxon>
    </lineage>
</organism>